<dbReference type="RefSeq" id="WP_413256223.1">
    <property type="nucleotide sequence ID" value="NZ_JBHFNS010000019.1"/>
</dbReference>
<keyword evidence="2" id="KW-1185">Reference proteome</keyword>
<evidence type="ECO:0000313" key="2">
    <source>
        <dbReference type="Proteomes" id="UP001576776"/>
    </source>
</evidence>
<proteinExistence type="predicted"/>
<name>A0ABV4Y7G1_9CYAN</name>
<dbReference type="Proteomes" id="UP001576776">
    <property type="component" value="Unassembled WGS sequence"/>
</dbReference>
<protein>
    <submittedName>
        <fullName evidence="1">Uncharacterized protein</fullName>
    </submittedName>
</protein>
<comment type="caution">
    <text evidence="1">The sequence shown here is derived from an EMBL/GenBank/DDBJ whole genome shotgun (WGS) entry which is preliminary data.</text>
</comment>
<gene>
    <name evidence="1" type="ORF">ACE1B6_05415</name>
</gene>
<accession>A0ABV4Y7G1</accession>
<reference evidence="1 2" key="1">
    <citation type="submission" date="2024-09" db="EMBL/GenBank/DDBJ databases">
        <title>Floridaenema gen nov. (Aerosakkonemataceae, Aerosakkonematales ord. nov., Cyanobacteria) from benthic tropical and subtropical fresh waters, with the description of four new species.</title>
        <authorList>
            <person name="Moretto J.A."/>
            <person name="Berthold D.E."/>
            <person name="Lefler F.W."/>
            <person name="Huang I.-S."/>
            <person name="Laughinghouse H. IV."/>
        </authorList>
    </citation>
    <scope>NUCLEOTIDE SEQUENCE [LARGE SCALE GENOMIC DNA]</scope>
    <source>
        <strain evidence="1 2">BLCC-F154</strain>
    </source>
</reference>
<sequence>MASISNQTLTLTDMVENGVNMVIVEIKYDVNFKLHEYFLQTLGFQFQETIQILGVDVGNVVDKILLDKFMPVQDITVPPGGGTVSRKRTGKVTRAFLQEDSAPGDADEIRCSIQILPVAAREFTPVVSIAG</sequence>
<evidence type="ECO:0000313" key="1">
    <source>
        <dbReference type="EMBL" id="MFB2934697.1"/>
    </source>
</evidence>
<organism evidence="1 2">
    <name type="scientific">Floridaenema fluviatile BLCC-F154</name>
    <dbReference type="NCBI Taxonomy" id="3153640"/>
    <lineage>
        <taxon>Bacteria</taxon>
        <taxon>Bacillati</taxon>
        <taxon>Cyanobacteriota</taxon>
        <taxon>Cyanophyceae</taxon>
        <taxon>Oscillatoriophycideae</taxon>
        <taxon>Aerosakkonematales</taxon>
        <taxon>Aerosakkonemataceae</taxon>
        <taxon>Floridanema</taxon>
        <taxon>Floridanema fluviatile</taxon>
    </lineage>
</organism>
<dbReference type="EMBL" id="JBHFNS010000019">
    <property type="protein sequence ID" value="MFB2934697.1"/>
    <property type="molecule type" value="Genomic_DNA"/>
</dbReference>